<dbReference type="InterPro" id="IPR007197">
    <property type="entry name" value="rSAM"/>
</dbReference>
<dbReference type="PROSITE" id="PS51918">
    <property type="entry name" value="RADICAL_SAM"/>
    <property type="match status" value="1"/>
</dbReference>
<keyword evidence="10" id="KW-1185">Reference proteome</keyword>
<evidence type="ECO:0000313" key="9">
    <source>
        <dbReference type="EMBL" id="KAB3530509.1"/>
    </source>
</evidence>
<keyword evidence="6" id="KW-0408">Iron</keyword>
<dbReference type="Proteomes" id="UP000465601">
    <property type="component" value="Unassembled WGS sequence"/>
</dbReference>
<protein>
    <submittedName>
        <fullName evidence="9">B12-binding domain-containing radical SAM protein</fullName>
    </submittedName>
</protein>
<keyword evidence="7" id="KW-0411">Iron-sulfur</keyword>
<dbReference type="GO" id="GO:0003824">
    <property type="term" value="F:catalytic activity"/>
    <property type="evidence" value="ECO:0007669"/>
    <property type="project" value="InterPro"/>
</dbReference>
<name>A0A833HPA8_9FIRM</name>
<sequence length="441" mass="50454">MKITIIKVGMFEGKGYDALKPLIFPIIAELTPKNIELEFLDDRVETLPESLNSNIIALSFDTFSAKRAYILARRYKRPNNIIVLGGFHASLLKEEAKAYGDVIIVGDAEDTWPRLIEDALKGTLQPEYRSSSGCTLGYIDFNHPAFGGKKYQRLGVVQFSRGCKFGCDFCSIKALYPGKVRQKEINLIIEEIKTIKEKILFFVDDNLFLDEETAIALFRAIKPLKKKWACQISMDVAMNNKLLKLMRESGCVMVLIGFESLNKNNLTTMKKSANLAMDNYQEAIDNIYNHGLLIYATFVLGYDEDTIDSFEEILAFAMNHRFTVANFNPLIPMPGTPLYSRLEGEGRLIHEKWWLSNSYCYGDTAYIPRELAPEALMEGCKSLRYRFYGFKNIIKRLFANRLHLRPYNFFLYLALNIISNREIHRKQGRLLGGIIDEVSTD</sequence>
<dbReference type="GO" id="GO:0005829">
    <property type="term" value="C:cytosol"/>
    <property type="evidence" value="ECO:0007669"/>
    <property type="project" value="TreeGrafter"/>
</dbReference>
<evidence type="ECO:0000256" key="7">
    <source>
        <dbReference type="ARBA" id="ARBA00023014"/>
    </source>
</evidence>
<proteinExistence type="predicted"/>
<dbReference type="SFLD" id="SFLDG01123">
    <property type="entry name" value="methyltransferase_(Class_B)"/>
    <property type="match status" value="1"/>
</dbReference>
<dbReference type="PANTHER" id="PTHR43409">
    <property type="entry name" value="ANAEROBIC MAGNESIUM-PROTOPORPHYRIN IX MONOMETHYL ESTER CYCLASE-RELATED"/>
    <property type="match status" value="1"/>
</dbReference>
<comment type="cofactor">
    <cofactor evidence="1">
        <name>[4Fe-4S] cluster</name>
        <dbReference type="ChEBI" id="CHEBI:49883"/>
    </cofactor>
</comment>
<dbReference type="InterPro" id="IPR058240">
    <property type="entry name" value="rSAM_sf"/>
</dbReference>
<dbReference type="SFLD" id="SFLDG01082">
    <property type="entry name" value="B12-binding_domain_containing"/>
    <property type="match status" value="1"/>
</dbReference>
<keyword evidence="5" id="KW-0479">Metal-binding</keyword>
<accession>A0A833HPA8</accession>
<organism evidence="9 10">
    <name type="scientific">Alkaliphilus serpentinus</name>
    <dbReference type="NCBI Taxonomy" id="1482731"/>
    <lineage>
        <taxon>Bacteria</taxon>
        <taxon>Bacillati</taxon>
        <taxon>Bacillota</taxon>
        <taxon>Clostridia</taxon>
        <taxon>Peptostreptococcales</taxon>
        <taxon>Natronincolaceae</taxon>
        <taxon>Alkaliphilus</taxon>
    </lineage>
</organism>
<dbReference type="InterPro" id="IPR006638">
    <property type="entry name" value="Elp3/MiaA/NifB-like_rSAM"/>
</dbReference>
<dbReference type="AlphaFoldDB" id="A0A833HPA8"/>
<dbReference type="SMART" id="SM00729">
    <property type="entry name" value="Elp3"/>
    <property type="match status" value="1"/>
</dbReference>
<dbReference type="EMBL" id="WBZB01000017">
    <property type="protein sequence ID" value="KAB3530509.1"/>
    <property type="molecule type" value="Genomic_DNA"/>
</dbReference>
<dbReference type="Gene3D" id="3.80.30.20">
    <property type="entry name" value="tm_1862 like domain"/>
    <property type="match status" value="1"/>
</dbReference>
<dbReference type="RefSeq" id="WP_151865581.1">
    <property type="nucleotide sequence ID" value="NZ_WBZB01000017.1"/>
</dbReference>
<dbReference type="SFLD" id="SFLDS00029">
    <property type="entry name" value="Radical_SAM"/>
    <property type="match status" value="1"/>
</dbReference>
<evidence type="ECO:0000313" key="10">
    <source>
        <dbReference type="Proteomes" id="UP000465601"/>
    </source>
</evidence>
<dbReference type="InterPro" id="IPR051198">
    <property type="entry name" value="BchE-like"/>
</dbReference>
<dbReference type="Pfam" id="PF04055">
    <property type="entry name" value="Radical_SAM"/>
    <property type="match status" value="1"/>
</dbReference>
<feature type="domain" description="Radical SAM core" evidence="8">
    <location>
        <begin position="149"/>
        <end position="374"/>
    </location>
</feature>
<dbReference type="InterPro" id="IPR034466">
    <property type="entry name" value="Methyltransferase_Class_B"/>
</dbReference>
<keyword evidence="2" id="KW-0489">Methyltransferase</keyword>
<dbReference type="Gene3D" id="3.40.50.280">
    <property type="entry name" value="Cobalamin-binding domain"/>
    <property type="match status" value="1"/>
</dbReference>
<dbReference type="InterPro" id="IPR023404">
    <property type="entry name" value="rSAM_horseshoe"/>
</dbReference>
<dbReference type="CDD" id="cd01335">
    <property type="entry name" value="Radical_SAM"/>
    <property type="match status" value="1"/>
</dbReference>
<evidence type="ECO:0000256" key="1">
    <source>
        <dbReference type="ARBA" id="ARBA00001966"/>
    </source>
</evidence>
<evidence type="ECO:0000256" key="6">
    <source>
        <dbReference type="ARBA" id="ARBA00023004"/>
    </source>
</evidence>
<dbReference type="GO" id="GO:0051539">
    <property type="term" value="F:4 iron, 4 sulfur cluster binding"/>
    <property type="evidence" value="ECO:0007669"/>
    <property type="project" value="UniProtKB-KW"/>
</dbReference>
<evidence type="ECO:0000259" key="8">
    <source>
        <dbReference type="PROSITE" id="PS51918"/>
    </source>
</evidence>
<keyword evidence="3" id="KW-0808">Transferase</keyword>
<evidence type="ECO:0000256" key="4">
    <source>
        <dbReference type="ARBA" id="ARBA00022691"/>
    </source>
</evidence>
<keyword evidence="4" id="KW-0949">S-adenosyl-L-methionine</keyword>
<evidence type="ECO:0000256" key="5">
    <source>
        <dbReference type="ARBA" id="ARBA00022723"/>
    </source>
</evidence>
<comment type="caution">
    <text evidence="9">The sequence shown here is derived from an EMBL/GenBank/DDBJ whole genome shotgun (WGS) entry which is preliminary data.</text>
</comment>
<reference evidence="9 10" key="1">
    <citation type="submission" date="2019-10" db="EMBL/GenBank/DDBJ databases">
        <title>Alkaliphilus serpentinus sp. nov. and Alkaliphilus pronyensis sp. nov., two novel anaerobic alkaliphilic species isolated from the serpentinized-hosted hydrothermal field of the Prony Bay (New Caledonia).</title>
        <authorList>
            <person name="Postec A."/>
        </authorList>
    </citation>
    <scope>NUCLEOTIDE SEQUENCE [LARGE SCALE GENOMIC DNA]</scope>
    <source>
        <strain evidence="9 10">LacT</strain>
    </source>
</reference>
<evidence type="ECO:0000256" key="2">
    <source>
        <dbReference type="ARBA" id="ARBA00022603"/>
    </source>
</evidence>
<dbReference type="OrthoDB" id="9801424at2"/>
<dbReference type="SUPFAM" id="SSF102114">
    <property type="entry name" value="Radical SAM enzymes"/>
    <property type="match status" value="1"/>
</dbReference>
<dbReference type="PANTHER" id="PTHR43409:SF7">
    <property type="entry name" value="BLL1977 PROTEIN"/>
    <property type="match status" value="1"/>
</dbReference>
<dbReference type="GO" id="GO:0046872">
    <property type="term" value="F:metal ion binding"/>
    <property type="evidence" value="ECO:0007669"/>
    <property type="project" value="UniProtKB-KW"/>
</dbReference>
<evidence type="ECO:0000256" key="3">
    <source>
        <dbReference type="ARBA" id="ARBA00022679"/>
    </source>
</evidence>
<gene>
    <name evidence="9" type="ORF">F8153_06570</name>
</gene>